<evidence type="ECO:0000313" key="2">
    <source>
        <dbReference type="Proteomes" id="UP000464178"/>
    </source>
</evidence>
<dbReference type="RefSeq" id="WP_162670805.1">
    <property type="nucleotide sequence ID" value="NZ_LR593886.1"/>
</dbReference>
<accession>A0A6P2D6A7</accession>
<dbReference type="AlphaFoldDB" id="A0A6P2D6A7"/>
<protein>
    <recommendedName>
        <fullName evidence="3">DUF4279 domain-containing protein</fullName>
    </recommendedName>
</protein>
<keyword evidence="2" id="KW-1185">Reference proteome</keyword>
<evidence type="ECO:0008006" key="3">
    <source>
        <dbReference type="Google" id="ProtNLM"/>
    </source>
</evidence>
<name>A0A6P2D6A7_9BACT</name>
<proteinExistence type="predicted"/>
<evidence type="ECO:0000313" key="1">
    <source>
        <dbReference type="EMBL" id="VTR96533.1"/>
    </source>
</evidence>
<dbReference type="KEGG" id="gms:SOIL9_11810"/>
<dbReference type="EMBL" id="LR593886">
    <property type="protein sequence ID" value="VTR96533.1"/>
    <property type="molecule type" value="Genomic_DNA"/>
</dbReference>
<dbReference type="Proteomes" id="UP000464178">
    <property type="component" value="Chromosome"/>
</dbReference>
<organism evidence="1 2">
    <name type="scientific">Gemmata massiliana</name>
    <dbReference type="NCBI Taxonomy" id="1210884"/>
    <lineage>
        <taxon>Bacteria</taxon>
        <taxon>Pseudomonadati</taxon>
        <taxon>Planctomycetota</taxon>
        <taxon>Planctomycetia</taxon>
        <taxon>Gemmatales</taxon>
        <taxon>Gemmataceae</taxon>
        <taxon>Gemmata</taxon>
    </lineage>
</organism>
<reference evidence="1 2" key="1">
    <citation type="submission" date="2019-05" db="EMBL/GenBank/DDBJ databases">
        <authorList>
            <consortium name="Science for Life Laboratories"/>
        </authorList>
    </citation>
    <scope>NUCLEOTIDE SEQUENCE [LARGE SCALE GENOMIC DNA]</scope>
    <source>
        <strain evidence="1">Soil9</strain>
    </source>
</reference>
<gene>
    <name evidence="1" type="ORF">SOIL9_11810</name>
</gene>
<sequence>MPGCVLRVDGAEFDPDAFLSASGLVADAIYRRGDQRSVRAVHTTSGFTALVCDEDENGFAGQVRSAIEYLRTNNAALSHLRSCPGVAAVLDFGCDFPTQEVAGRFYQLPLTLLAECTALGIEIELSVYMTQ</sequence>